<dbReference type="Proteomes" id="UP000662572">
    <property type="component" value="Unassembled WGS sequence"/>
</dbReference>
<reference evidence="4" key="2">
    <citation type="submission" date="2020-09" db="EMBL/GenBank/DDBJ databases">
        <authorList>
            <person name="Sun Q."/>
            <person name="Kim S."/>
        </authorList>
    </citation>
    <scope>NUCLEOTIDE SEQUENCE</scope>
    <source>
        <strain evidence="4">KCTC 32296</strain>
    </source>
</reference>
<evidence type="ECO:0000256" key="1">
    <source>
        <dbReference type="ARBA" id="ARBA00006407"/>
    </source>
</evidence>
<comment type="similarity">
    <text evidence="1">Belongs to the CBP3 family.</text>
</comment>
<comment type="caution">
    <text evidence="4">The sequence shown here is derived from an EMBL/GenBank/DDBJ whole genome shotgun (WGS) entry which is preliminary data.</text>
</comment>
<dbReference type="InterPro" id="IPR007129">
    <property type="entry name" value="Ubiqinol_cyt_c_chaperone_CPB3"/>
</dbReference>
<dbReference type="AlphaFoldDB" id="A0A918UXJ1"/>
<dbReference type="EMBL" id="BMZB01000004">
    <property type="protein sequence ID" value="GGZ41011.1"/>
    <property type="molecule type" value="Genomic_DNA"/>
</dbReference>
<name>A0A918UXJ1_9CAUL</name>
<protein>
    <submittedName>
        <fullName evidence="4">Ubiquinol-cytochrome c chaperone</fullName>
    </submittedName>
</protein>
<feature type="domain" description="Ubiquinol-cytochrome c chaperone" evidence="3">
    <location>
        <begin position="40"/>
        <end position="177"/>
    </location>
</feature>
<evidence type="ECO:0000313" key="5">
    <source>
        <dbReference type="Proteomes" id="UP000662572"/>
    </source>
</evidence>
<keyword evidence="5" id="KW-1185">Reference proteome</keyword>
<dbReference type="PANTHER" id="PTHR12184:SF1">
    <property type="entry name" value="UBIQUINOL-CYTOCHROME-C REDUCTASE COMPLEX ASSEMBLY FACTOR 1"/>
    <property type="match status" value="1"/>
</dbReference>
<organism evidence="4 5">
    <name type="scientific">Asticcacaulis endophyticus</name>
    <dbReference type="NCBI Taxonomy" id="1395890"/>
    <lineage>
        <taxon>Bacteria</taxon>
        <taxon>Pseudomonadati</taxon>
        <taxon>Pseudomonadota</taxon>
        <taxon>Alphaproteobacteria</taxon>
        <taxon>Caulobacterales</taxon>
        <taxon>Caulobacteraceae</taxon>
        <taxon>Asticcacaulis</taxon>
    </lineage>
</organism>
<sequence>MLQKLLAVFANFKPRPAVVVGQILYGQCVSQSRQVPFYVEYGVKDEISARFELLCLHVILALQTLKLPVSDPHHEQAKETAQALFDSLLRGLDDTMREQGVGDLSVAKKMKALGKVVYARIKGWDDLLESGASLEHMTDYILRTVYADDEAVAGTAPAAKAEDLAEYVDRARKTLSLSDLLHGKSVWPALS</sequence>
<accession>A0A918UXJ1</accession>
<dbReference type="RefSeq" id="WP_189487938.1">
    <property type="nucleotide sequence ID" value="NZ_BMZB01000004.1"/>
</dbReference>
<evidence type="ECO:0000313" key="4">
    <source>
        <dbReference type="EMBL" id="GGZ41011.1"/>
    </source>
</evidence>
<reference evidence="4" key="1">
    <citation type="journal article" date="2014" name="Int. J. Syst. Evol. Microbiol.">
        <title>Complete genome sequence of Corynebacterium casei LMG S-19264T (=DSM 44701T), isolated from a smear-ripened cheese.</title>
        <authorList>
            <consortium name="US DOE Joint Genome Institute (JGI-PGF)"/>
            <person name="Walter F."/>
            <person name="Albersmeier A."/>
            <person name="Kalinowski J."/>
            <person name="Ruckert C."/>
        </authorList>
    </citation>
    <scope>NUCLEOTIDE SEQUENCE</scope>
    <source>
        <strain evidence="4">KCTC 32296</strain>
    </source>
</reference>
<evidence type="ECO:0000259" key="3">
    <source>
        <dbReference type="Pfam" id="PF03981"/>
    </source>
</evidence>
<evidence type="ECO:0000256" key="2">
    <source>
        <dbReference type="ARBA" id="ARBA00006436"/>
    </source>
</evidence>
<dbReference type="Pfam" id="PF03981">
    <property type="entry name" value="Ubiq_cyt_C_chap"/>
    <property type="match status" value="1"/>
</dbReference>
<dbReference type="PANTHER" id="PTHR12184">
    <property type="entry name" value="UBIQUINOL-CYTOCHROME C REDUCTASE COMPLEX ASSEMBLY FACTOR 1 FAMILY MEMBER"/>
    <property type="match status" value="1"/>
</dbReference>
<dbReference type="InterPro" id="IPR021150">
    <property type="entry name" value="Ubiq_cyt_c_chap"/>
</dbReference>
<comment type="similarity">
    <text evidence="2">Belongs to the UPF0174 family.</text>
</comment>
<proteinExistence type="inferred from homology"/>
<gene>
    <name evidence="4" type="ORF">GCM10011273_29710</name>
</gene>